<accession>A0A556VTZ1</accession>
<feature type="compositionally biased region" description="Polar residues" evidence="1">
    <location>
        <begin position="18"/>
        <end position="33"/>
    </location>
</feature>
<feature type="region of interest" description="Disordered" evidence="1">
    <location>
        <begin position="1"/>
        <end position="33"/>
    </location>
</feature>
<feature type="compositionally biased region" description="Basic and acidic residues" evidence="1">
    <location>
        <begin position="1"/>
        <end position="11"/>
    </location>
</feature>
<protein>
    <submittedName>
        <fullName evidence="2">Uncharacterized protein</fullName>
    </submittedName>
</protein>
<name>A0A556VTZ1_BAGYA</name>
<reference evidence="2 3" key="1">
    <citation type="journal article" date="2019" name="Genome Biol. Evol.">
        <title>Whole-Genome Sequencing of the Giant Devil Catfish, Bagarius yarrelli.</title>
        <authorList>
            <person name="Jiang W."/>
            <person name="Lv Y."/>
            <person name="Cheng L."/>
            <person name="Yang K."/>
            <person name="Chao B."/>
            <person name="Wang X."/>
            <person name="Li Y."/>
            <person name="Pan X."/>
            <person name="You X."/>
            <person name="Zhang Y."/>
            <person name="Yang J."/>
            <person name="Li J."/>
            <person name="Zhang X."/>
            <person name="Liu S."/>
            <person name="Sun C."/>
            <person name="Yang J."/>
            <person name="Shi Q."/>
        </authorList>
    </citation>
    <scope>NUCLEOTIDE SEQUENCE [LARGE SCALE GENOMIC DNA]</scope>
    <source>
        <strain evidence="2">JWS20170419001</strain>
        <tissue evidence="2">Muscle</tissue>
    </source>
</reference>
<feature type="compositionally biased region" description="Polar residues" evidence="1">
    <location>
        <begin position="67"/>
        <end position="84"/>
    </location>
</feature>
<sequence length="99" mass="11071">MKHEGDQEKISFTKHKQSSASERNGLTTVSCHSLTPESLLTASSFLLRMKEVIIKEEDEAADGGGDQSFSTRPRNLTKVTSNSRRNTKEESGIQEKFVR</sequence>
<dbReference type="EMBL" id="VCAZ01000253">
    <property type="protein sequence ID" value="TTO47446.1"/>
    <property type="molecule type" value="Genomic_DNA"/>
</dbReference>
<keyword evidence="3" id="KW-1185">Reference proteome</keyword>
<dbReference type="Proteomes" id="UP000319801">
    <property type="component" value="Unassembled WGS sequence"/>
</dbReference>
<comment type="caution">
    <text evidence="2">The sequence shown here is derived from an EMBL/GenBank/DDBJ whole genome shotgun (WGS) entry which is preliminary data.</text>
</comment>
<gene>
    <name evidence="2" type="ORF">Baya_15950</name>
</gene>
<proteinExistence type="predicted"/>
<dbReference type="AlphaFoldDB" id="A0A556VTZ1"/>
<evidence type="ECO:0000256" key="1">
    <source>
        <dbReference type="SAM" id="MobiDB-lite"/>
    </source>
</evidence>
<feature type="compositionally biased region" description="Basic and acidic residues" evidence="1">
    <location>
        <begin position="86"/>
        <end position="99"/>
    </location>
</feature>
<evidence type="ECO:0000313" key="2">
    <source>
        <dbReference type="EMBL" id="TTO47446.1"/>
    </source>
</evidence>
<feature type="region of interest" description="Disordered" evidence="1">
    <location>
        <begin position="57"/>
        <end position="99"/>
    </location>
</feature>
<organism evidence="2 3">
    <name type="scientific">Bagarius yarrelli</name>
    <name type="common">Goonch</name>
    <name type="synonym">Bagrus yarrelli</name>
    <dbReference type="NCBI Taxonomy" id="175774"/>
    <lineage>
        <taxon>Eukaryota</taxon>
        <taxon>Metazoa</taxon>
        <taxon>Chordata</taxon>
        <taxon>Craniata</taxon>
        <taxon>Vertebrata</taxon>
        <taxon>Euteleostomi</taxon>
        <taxon>Actinopterygii</taxon>
        <taxon>Neopterygii</taxon>
        <taxon>Teleostei</taxon>
        <taxon>Ostariophysi</taxon>
        <taxon>Siluriformes</taxon>
        <taxon>Sisoridae</taxon>
        <taxon>Sisorinae</taxon>
        <taxon>Bagarius</taxon>
    </lineage>
</organism>
<evidence type="ECO:0000313" key="3">
    <source>
        <dbReference type="Proteomes" id="UP000319801"/>
    </source>
</evidence>